<accession>A0AA51RDN2</accession>
<feature type="compositionally biased region" description="Acidic residues" evidence="1">
    <location>
        <begin position="127"/>
        <end position="137"/>
    </location>
</feature>
<feature type="compositionally biased region" description="Basic and acidic residues" evidence="1">
    <location>
        <begin position="157"/>
        <end position="176"/>
    </location>
</feature>
<protein>
    <recommendedName>
        <fullName evidence="4">Translation initiation factor IF-2</fullName>
    </recommendedName>
</protein>
<feature type="compositionally biased region" description="Basic and acidic residues" evidence="1">
    <location>
        <begin position="204"/>
        <end position="243"/>
    </location>
</feature>
<proteinExistence type="predicted"/>
<dbReference type="AlphaFoldDB" id="A0AA51RDN2"/>
<organism evidence="2 3">
    <name type="scientific">Marivirga arenosa</name>
    <dbReference type="NCBI Taxonomy" id="3059076"/>
    <lineage>
        <taxon>Bacteria</taxon>
        <taxon>Pseudomonadati</taxon>
        <taxon>Bacteroidota</taxon>
        <taxon>Cytophagia</taxon>
        <taxon>Cytophagales</taxon>
        <taxon>Marivirgaceae</taxon>
        <taxon>Marivirga</taxon>
    </lineage>
</organism>
<name>A0AA51RDN2_9BACT</name>
<dbReference type="RefSeq" id="WP_308357607.1">
    <property type="nucleotide sequence ID" value="NZ_CP129970.2"/>
</dbReference>
<reference evidence="2" key="1">
    <citation type="submission" date="2023-08" db="EMBL/GenBank/DDBJ databases">
        <title>Comparative genomics and taxonomic characterization of three novel marine species of genus Marivirga.</title>
        <authorList>
            <person name="Muhammad N."/>
            <person name="Kim S.-G."/>
        </authorList>
    </citation>
    <scope>NUCLEOTIDE SEQUENCE [LARGE SCALE GENOMIC DNA]</scope>
    <source>
        <strain evidence="2">ABR2-2</strain>
    </source>
</reference>
<feature type="compositionally biased region" description="Basic and acidic residues" evidence="1">
    <location>
        <begin position="105"/>
        <end position="119"/>
    </location>
</feature>
<dbReference type="Proteomes" id="UP001244443">
    <property type="component" value="Chromosome"/>
</dbReference>
<evidence type="ECO:0008006" key="4">
    <source>
        <dbReference type="Google" id="ProtNLM"/>
    </source>
</evidence>
<evidence type="ECO:0000256" key="1">
    <source>
        <dbReference type="SAM" id="MobiDB-lite"/>
    </source>
</evidence>
<feature type="compositionally biased region" description="Acidic residues" evidence="1">
    <location>
        <begin position="62"/>
        <end position="87"/>
    </location>
</feature>
<feature type="region of interest" description="Disordered" evidence="1">
    <location>
        <begin position="56"/>
        <end position="266"/>
    </location>
</feature>
<evidence type="ECO:0000313" key="3">
    <source>
        <dbReference type="Proteomes" id="UP001244443"/>
    </source>
</evidence>
<keyword evidence="3" id="KW-1185">Reference proteome</keyword>
<gene>
    <name evidence="2" type="ORF">QYS48_28825</name>
</gene>
<evidence type="ECO:0000313" key="2">
    <source>
        <dbReference type="EMBL" id="WMN07460.1"/>
    </source>
</evidence>
<dbReference type="EMBL" id="CP129970">
    <property type="protein sequence ID" value="WMN07460.1"/>
    <property type="molecule type" value="Genomic_DNA"/>
</dbReference>
<feature type="compositionally biased region" description="Basic residues" evidence="1">
    <location>
        <begin position="177"/>
        <end position="195"/>
    </location>
</feature>
<sequence length="278" mass="32803">MRLAQAARKLSMTTEEIVDFLQLRGIEIEKDSNTKLSAESIQVLYKYFEIEEEEPVEKVEVQPDEIQDEQADANIPTEEEAEVNEEIVSEKLGQEESNEIAEPQQEEKVEEVQASEKKSFKTVGELLESEDETTDEDLVIKAPKVELKGLNVVGKIDLPEPKPKEEKQEDKPDKLQPRVKKNYQKGNNKKSRRNRKELTPAQIRQKEEEREERKRKRIEKEKKKKREEFYKENILKPKQEEQKKKTKKKKIKVVEQKIQPNQPKPKTVLGKFWRWLNT</sequence>